<dbReference type="Pfam" id="PF09838">
    <property type="entry name" value="DUF2065"/>
    <property type="match status" value="1"/>
</dbReference>
<proteinExistence type="predicted"/>
<reference evidence="2 3" key="1">
    <citation type="submission" date="2019-12" db="EMBL/GenBank/DDBJ databases">
        <title>Snethiella sp. nov. sp. isolated from sea sand.</title>
        <authorList>
            <person name="Kim J."/>
            <person name="Jeong S.E."/>
            <person name="Jung H.S."/>
            <person name="Jeon C.O."/>
        </authorList>
    </citation>
    <scope>NUCLEOTIDE SEQUENCE [LARGE SCALE GENOMIC DNA]</scope>
    <source>
        <strain evidence="2 3">DP05</strain>
    </source>
</reference>
<gene>
    <name evidence="2" type="ORF">GQE98_15625</name>
</gene>
<evidence type="ECO:0000313" key="3">
    <source>
        <dbReference type="Proteomes" id="UP000476030"/>
    </source>
</evidence>
<dbReference type="InterPro" id="IPR019201">
    <property type="entry name" value="DUF2065"/>
</dbReference>
<dbReference type="RefSeq" id="WP_161316643.1">
    <property type="nucleotide sequence ID" value="NZ_WTUW01000009.1"/>
</dbReference>
<dbReference type="AlphaFoldDB" id="A0A6L8WAG9"/>
<dbReference type="EMBL" id="WTUW01000009">
    <property type="protein sequence ID" value="MZR32068.1"/>
    <property type="molecule type" value="Genomic_DNA"/>
</dbReference>
<dbReference type="Proteomes" id="UP000476030">
    <property type="component" value="Unassembled WGS sequence"/>
</dbReference>
<dbReference type="PANTHER" id="PTHR38602:SF1">
    <property type="entry name" value="INNER MEMBRANE PROTEIN"/>
    <property type="match status" value="1"/>
</dbReference>
<sequence>MVTDFLLAAALVLFFEGALYALFPDGMKRMMVSALNTPSHILRIFGLVFAILGVIFVWLIRI</sequence>
<dbReference type="PANTHER" id="PTHR38602">
    <property type="entry name" value="INNER MEMBRANE PROTEIN-RELATED"/>
    <property type="match status" value="1"/>
</dbReference>
<accession>A0A6L8WAG9</accession>
<evidence type="ECO:0000256" key="1">
    <source>
        <dbReference type="SAM" id="Phobius"/>
    </source>
</evidence>
<keyword evidence="1" id="KW-1133">Transmembrane helix</keyword>
<feature type="transmembrane region" description="Helical" evidence="1">
    <location>
        <begin position="40"/>
        <end position="60"/>
    </location>
</feature>
<name>A0A6L8WAG9_9PROT</name>
<keyword evidence="3" id="KW-1185">Reference proteome</keyword>
<organism evidence="2 3">
    <name type="scientific">Sneathiella litorea</name>
    <dbReference type="NCBI Taxonomy" id="2606216"/>
    <lineage>
        <taxon>Bacteria</taxon>
        <taxon>Pseudomonadati</taxon>
        <taxon>Pseudomonadota</taxon>
        <taxon>Alphaproteobacteria</taxon>
        <taxon>Sneathiellales</taxon>
        <taxon>Sneathiellaceae</taxon>
        <taxon>Sneathiella</taxon>
    </lineage>
</organism>
<evidence type="ECO:0000313" key="2">
    <source>
        <dbReference type="EMBL" id="MZR32068.1"/>
    </source>
</evidence>
<keyword evidence="1" id="KW-0472">Membrane</keyword>
<keyword evidence="1" id="KW-0812">Transmembrane</keyword>
<comment type="caution">
    <text evidence="2">The sequence shown here is derived from an EMBL/GenBank/DDBJ whole genome shotgun (WGS) entry which is preliminary data.</text>
</comment>
<protein>
    <submittedName>
        <fullName evidence="2">DUF2065 family protein</fullName>
    </submittedName>
</protein>